<protein>
    <recommendedName>
        <fullName evidence="1">DUF3669 domain-containing protein</fullName>
    </recommendedName>
</protein>
<dbReference type="InterPro" id="IPR022137">
    <property type="entry name" value="Znf_prot_DUF3669"/>
</dbReference>
<dbReference type="AlphaFoldDB" id="A0A6G6FQR2"/>
<reference evidence="2" key="1">
    <citation type="journal article" date="2019" name="J. For. Res.">
        <title>Expression and analysis of zinc finger family gene in Lenzites gibbosa.</title>
        <authorList>
            <person name="Zhang J."/>
            <person name="Chi Y."/>
            <person name="Li S."/>
            <person name="Zhang J."/>
            <person name="Chen J."/>
        </authorList>
    </citation>
    <scope>NUCLEOTIDE SEQUENCE</scope>
    <source>
        <strain evidence="2">ZnF116</strain>
    </source>
</reference>
<dbReference type="Pfam" id="PF12417">
    <property type="entry name" value="DUF3669"/>
    <property type="match status" value="1"/>
</dbReference>
<proteinExistence type="evidence at transcript level"/>
<name>A0A6G6FQR2_9APHY</name>
<sequence>MRPFRAHDGDMQDLVDSFFTNDPYYPRPDPENVLYQEFRKACLAECPQDLRHRAAQFIAAIEQRRALALSLSTPQG</sequence>
<evidence type="ECO:0000313" key="2">
    <source>
        <dbReference type="EMBL" id="QIE48523.1"/>
    </source>
</evidence>
<dbReference type="EMBL" id="MK805250">
    <property type="protein sequence ID" value="QIE48523.1"/>
    <property type="molecule type" value="mRNA"/>
</dbReference>
<evidence type="ECO:0000259" key="1">
    <source>
        <dbReference type="Pfam" id="PF12417"/>
    </source>
</evidence>
<dbReference type="OrthoDB" id="2993351at2759"/>
<accession>A0A6G6FQR2</accession>
<feature type="domain" description="DUF3669" evidence="1">
    <location>
        <begin position="5"/>
        <end position="34"/>
    </location>
</feature>
<organism evidence="2">
    <name type="scientific">Trametes gibbosa</name>
    <dbReference type="NCBI Taxonomy" id="160864"/>
    <lineage>
        <taxon>Eukaryota</taxon>
        <taxon>Fungi</taxon>
        <taxon>Dikarya</taxon>
        <taxon>Basidiomycota</taxon>
        <taxon>Agaricomycotina</taxon>
        <taxon>Agaricomycetes</taxon>
        <taxon>Polyporales</taxon>
        <taxon>Polyporaceae</taxon>
        <taxon>Trametes</taxon>
    </lineage>
</organism>